<accession>A0A0E9WUW5</accession>
<proteinExistence type="predicted"/>
<dbReference type="EMBL" id="GBXM01014363">
    <property type="protein sequence ID" value="JAH94214.1"/>
    <property type="molecule type" value="Transcribed_RNA"/>
</dbReference>
<reference evidence="1" key="1">
    <citation type="submission" date="2014-11" db="EMBL/GenBank/DDBJ databases">
        <authorList>
            <person name="Amaro Gonzalez C."/>
        </authorList>
    </citation>
    <scope>NUCLEOTIDE SEQUENCE</scope>
</reference>
<reference evidence="1" key="2">
    <citation type="journal article" date="2015" name="Fish Shellfish Immunol.">
        <title>Early steps in the European eel (Anguilla anguilla)-Vibrio vulnificus interaction in the gills: Role of the RtxA13 toxin.</title>
        <authorList>
            <person name="Callol A."/>
            <person name="Pajuelo D."/>
            <person name="Ebbesson L."/>
            <person name="Teles M."/>
            <person name="MacKenzie S."/>
            <person name="Amaro C."/>
        </authorList>
    </citation>
    <scope>NUCLEOTIDE SEQUENCE</scope>
</reference>
<protein>
    <submittedName>
        <fullName evidence="1">Uncharacterized protein</fullName>
    </submittedName>
</protein>
<name>A0A0E9WUW5_ANGAN</name>
<evidence type="ECO:0000313" key="1">
    <source>
        <dbReference type="EMBL" id="JAH94214.1"/>
    </source>
</evidence>
<dbReference type="AlphaFoldDB" id="A0A0E9WUW5"/>
<sequence>MSQNTWHADDLNKKNEQKKKTILVLSNHPLFTYVMHVLKQDLMTSNQEVGSIPKMYFNILF</sequence>
<organism evidence="1">
    <name type="scientific">Anguilla anguilla</name>
    <name type="common">European freshwater eel</name>
    <name type="synonym">Muraena anguilla</name>
    <dbReference type="NCBI Taxonomy" id="7936"/>
    <lineage>
        <taxon>Eukaryota</taxon>
        <taxon>Metazoa</taxon>
        <taxon>Chordata</taxon>
        <taxon>Craniata</taxon>
        <taxon>Vertebrata</taxon>
        <taxon>Euteleostomi</taxon>
        <taxon>Actinopterygii</taxon>
        <taxon>Neopterygii</taxon>
        <taxon>Teleostei</taxon>
        <taxon>Anguilliformes</taxon>
        <taxon>Anguillidae</taxon>
        <taxon>Anguilla</taxon>
    </lineage>
</organism>